<comment type="caution">
    <text evidence="1">The sequence shown here is derived from an EMBL/GenBank/DDBJ whole genome shotgun (WGS) entry which is preliminary data.</text>
</comment>
<protein>
    <submittedName>
        <fullName evidence="1">Uncharacterized protein</fullName>
    </submittedName>
</protein>
<accession>A0AAD5WG14</accession>
<evidence type="ECO:0000313" key="1">
    <source>
        <dbReference type="EMBL" id="KAJ1368914.1"/>
    </source>
</evidence>
<dbReference type="AlphaFoldDB" id="A0AAD5WG14"/>
<dbReference type="EMBL" id="JAHQIW010006348">
    <property type="protein sequence ID" value="KAJ1368914.1"/>
    <property type="molecule type" value="Genomic_DNA"/>
</dbReference>
<sequence>MFVKRKSHTRPNMLRVFSQGKGFPWQSRLQSNYNSLNKVLPGGTLSVNRQFPRRELSHQCRISRDLFIRVDGFERV</sequence>
<keyword evidence="2" id="KW-1185">Reference proteome</keyword>
<organism evidence="1 2">
    <name type="scientific">Parelaphostrongylus tenuis</name>
    <name type="common">Meningeal worm</name>
    <dbReference type="NCBI Taxonomy" id="148309"/>
    <lineage>
        <taxon>Eukaryota</taxon>
        <taxon>Metazoa</taxon>
        <taxon>Ecdysozoa</taxon>
        <taxon>Nematoda</taxon>
        <taxon>Chromadorea</taxon>
        <taxon>Rhabditida</taxon>
        <taxon>Rhabditina</taxon>
        <taxon>Rhabditomorpha</taxon>
        <taxon>Strongyloidea</taxon>
        <taxon>Metastrongylidae</taxon>
        <taxon>Parelaphostrongylus</taxon>
    </lineage>
</organism>
<name>A0AAD5WG14_PARTN</name>
<proteinExistence type="predicted"/>
<evidence type="ECO:0000313" key="2">
    <source>
        <dbReference type="Proteomes" id="UP001196413"/>
    </source>
</evidence>
<reference evidence="1" key="1">
    <citation type="submission" date="2021-06" db="EMBL/GenBank/DDBJ databases">
        <title>Parelaphostrongylus tenuis whole genome reference sequence.</title>
        <authorList>
            <person name="Garwood T.J."/>
            <person name="Larsen P.A."/>
            <person name="Fountain-Jones N.M."/>
            <person name="Garbe J.R."/>
            <person name="Macchietto M.G."/>
            <person name="Kania S.A."/>
            <person name="Gerhold R.W."/>
            <person name="Richards J.E."/>
            <person name="Wolf T.M."/>
        </authorList>
    </citation>
    <scope>NUCLEOTIDE SEQUENCE</scope>
    <source>
        <strain evidence="1">MNPRO001-30</strain>
        <tissue evidence="1">Meninges</tissue>
    </source>
</reference>
<dbReference type="Proteomes" id="UP001196413">
    <property type="component" value="Unassembled WGS sequence"/>
</dbReference>
<gene>
    <name evidence="1" type="ORF">KIN20_030273</name>
</gene>